<organism evidence="2 3">
    <name type="scientific">Monilinia fructicola</name>
    <name type="common">Brown rot fungus</name>
    <name type="synonym">Ciboria fructicola</name>
    <dbReference type="NCBI Taxonomy" id="38448"/>
    <lineage>
        <taxon>Eukaryota</taxon>
        <taxon>Fungi</taxon>
        <taxon>Dikarya</taxon>
        <taxon>Ascomycota</taxon>
        <taxon>Pezizomycotina</taxon>
        <taxon>Leotiomycetes</taxon>
        <taxon>Helotiales</taxon>
        <taxon>Sclerotiniaceae</taxon>
        <taxon>Monilinia</taxon>
    </lineage>
</organism>
<evidence type="ECO:0000256" key="1">
    <source>
        <dbReference type="SAM" id="Phobius"/>
    </source>
</evidence>
<keyword evidence="3" id="KW-1185">Reference proteome</keyword>
<evidence type="ECO:0000313" key="3">
    <source>
        <dbReference type="Proteomes" id="UP000322873"/>
    </source>
</evidence>
<dbReference type="Proteomes" id="UP000322873">
    <property type="component" value="Unassembled WGS sequence"/>
</dbReference>
<accession>A0A5M9J960</accession>
<keyword evidence="1" id="KW-0812">Transmembrane</keyword>
<proteinExistence type="predicted"/>
<keyword evidence="1" id="KW-0472">Membrane</keyword>
<feature type="transmembrane region" description="Helical" evidence="1">
    <location>
        <begin position="44"/>
        <end position="62"/>
    </location>
</feature>
<protein>
    <submittedName>
        <fullName evidence="2">Uncharacterized protein</fullName>
    </submittedName>
</protein>
<evidence type="ECO:0000313" key="2">
    <source>
        <dbReference type="EMBL" id="KAA8565781.1"/>
    </source>
</evidence>
<dbReference type="EMBL" id="VICG01000013">
    <property type="protein sequence ID" value="KAA8565781.1"/>
    <property type="molecule type" value="Genomic_DNA"/>
</dbReference>
<dbReference type="AlphaFoldDB" id="A0A5M9J960"/>
<keyword evidence="1" id="KW-1133">Transmembrane helix</keyword>
<name>A0A5M9J960_MONFR</name>
<gene>
    <name evidence="2" type="ORF">EYC84_009611</name>
</gene>
<sequence>MNTKLPQDVSPFASSTFYSNIKTSYRTHSRPCCANDCLVHKLTITINSICMTLVQAALLLFFRKKPPILEMAY</sequence>
<comment type="caution">
    <text evidence="2">The sequence shown here is derived from an EMBL/GenBank/DDBJ whole genome shotgun (WGS) entry which is preliminary data.</text>
</comment>
<reference evidence="2 3" key="1">
    <citation type="submission" date="2019-06" db="EMBL/GenBank/DDBJ databases">
        <title>Genome Sequence of the Brown Rot Fungal Pathogen Monilinia fructicola.</title>
        <authorList>
            <person name="De Miccolis Angelini R.M."/>
            <person name="Landi L."/>
            <person name="Abate D."/>
            <person name="Pollastro S."/>
            <person name="Romanazzi G."/>
            <person name="Faretra F."/>
        </authorList>
    </citation>
    <scope>NUCLEOTIDE SEQUENCE [LARGE SCALE GENOMIC DNA]</scope>
    <source>
        <strain evidence="2 3">Mfrc123</strain>
    </source>
</reference>